<accession>A0ABW3YGH9</accession>
<gene>
    <name evidence="1" type="ORF">ACFQ4H_19260</name>
</gene>
<dbReference type="Proteomes" id="UP001597260">
    <property type="component" value="Unassembled WGS sequence"/>
</dbReference>
<organism evidence="1 2">
    <name type="scientific">Micromonospora sonneratiae</name>
    <dbReference type="NCBI Taxonomy" id="1184706"/>
    <lineage>
        <taxon>Bacteria</taxon>
        <taxon>Bacillati</taxon>
        <taxon>Actinomycetota</taxon>
        <taxon>Actinomycetes</taxon>
        <taxon>Micromonosporales</taxon>
        <taxon>Micromonosporaceae</taxon>
        <taxon>Micromonospora</taxon>
    </lineage>
</organism>
<dbReference type="RefSeq" id="WP_377572382.1">
    <property type="nucleotide sequence ID" value="NZ_JBHTMP010000029.1"/>
</dbReference>
<proteinExistence type="predicted"/>
<comment type="caution">
    <text evidence="1">The sequence shown here is derived from an EMBL/GenBank/DDBJ whole genome shotgun (WGS) entry which is preliminary data.</text>
</comment>
<sequence>MDVPDTAGPPIVVCPDCQGLTFVVRSCHCRHGGDQFLIDGSQPFGVDRGPYRDCEVCDGVGSVSEGCHRCGGSGVCRAQLVLTVANIDSGQVASVDILPGMLAPRPLPNGRYAADLMPVVRGLAGKVAAAEVFESMMPQTPVTADSELLVFMPPQWHPDLPETVRALLGAVAVADAAQYRPWQIYLGRTGPASPNLNQLLTGLCAVADQVCLDLVVDHRRDTYGDPDNPLLWWGIRYEAPESAVPADSPTHCSLQEALTHTNPAEAIRSGIGIGRRQSPGSRRHTAPAHWVNPPLAAADPPQTVDWTEVARQVTQACGTGPGAVAIWRNRRWHYSPLAETGVTEILNPQATGQVTVHTVPILTRALEPPPPTYWGQPIPSRRCPDCASGTAWNRCGCAINLHDDRPDPDCELCSGTGIHAHHSCMTCRDITHIRAGVVVTLTDLNQQTLHINWRPDDKPTTHLVATTPAGTPVLQLSDDYQIAKWTQLLDTPNTSLIDLATGLELDSTLRDALVITSDPAADPAIQHLHQASRGRPGARLLVHTSQPPNPSTDLLQLLRLILGLGLTAEITAESHRHRAGEPLSVQGERWLLNAVPPGTPVNEVQTPIHTTLHQATSNLNKYLPTLLHQLASAMPHQPLAVPQQPTPANVEVDNPETLMRRLADHYQNHAVMARIEHHRCRIYAGGFEYAQLVATAPTLPTAVRALLGTTTTGGESP</sequence>
<keyword evidence="2" id="KW-1185">Reference proteome</keyword>
<evidence type="ECO:0000313" key="1">
    <source>
        <dbReference type="EMBL" id="MFD1323230.1"/>
    </source>
</evidence>
<dbReference type="EMBL" id="JBHTMP010000029">
    <property type="protein sequence ID" value="MFD1323230.1"/>
    <property type="molecule type" value="Genomic_DNA"/>
</dbReference>
<evidence type="ECO:0000313" key="2">
    <source>
        <dbReference type="Proteomes" id="UP001597260"/>
    </source>
</evidence>
<reference evidence="2" key="1">
    <citation type="journal article" date="2019" name="Int. J. Syst. Evol. Microbiol.">
        <title>The Global Catalogue of Microorganisms (GCM) 10K type strain sequencing project: providing services to taxonomists for standard genome sequencing and annotation.</title>
        <authorList>
            <consortium name="The Broad Institute Genomics Platform"/>
            <consortium name="The Broad Institute Genome Sequencing Center for Infectious Disease"/>
            <person name="Wu L."/>
            <person name="Ma J."/>
        </authorList>
    </citation>
    <scope>NUCLEOTIDE SEQUENCE [LARGE SCALE GENOMIC DNA]</scope>
    <source>
        <strain evidence="2">JCM 31037</strain>
    </source>
</reference>
<name>A0ABW3YGH9_9ACTN</name>
<protein>
    <submittedName>
        <fullName evidence="1">Uncharacterized protein</fullName>
    </submittedName>
</protein>